<evidence type="ECO:0000256" key="3">
    <source>
        <dbReference type="ARBA" id="ARBA00018397"/>
    </source>
</evidence>
<dbReference type="InterPro" id="IPR011032">
    <property type="entry name" value="GroES-like_sf"/>
</dbReference>
<dbReference type="InterPro" id="IPR013149">
    <property type="entry name" value="ADH-like_C"/>
</dbReference>
<dbReference type="InterPro" id="IPR015421">
    <property type="entry name" value="PyrdxlP-dep_Trfase_major"/>
</dbReference>
<comment type="cofactor">
    <cofactor evidence="1">
        <name>pyridoxal 5'-phosphate</name>
        <dbReference type="ChEBI" id="CHEBI:597326"/>
    </cofactor>
</comment>
<evidence type="ECO:0000256" key="7">
    <source>
        <dbReference type="SAM" id="MobiDB-lite"/>
    </source>
</evidence>
<name>A0AB38MR82_9BASI</name>
<dbReference type="InterPro" id="IPR015422">
    <property type="entry name" value="PyrdxlP-dep_Trfase_small"/>
</dbReference>
<comment type="similarity">
    <text evidence="2">Belongs to the eukaryotic ribosomal protein eL24 family.</text>
</comment>
<evidence type="ECO:0000259" key="8">
    <source>
        <dbReference type="SMART" id="SM00746"/>
    </source>
</evidence>
<dbReference type="GO" id="GO:0032979">
    <property type="term" value="P:protein insertion into mitochondrial inner membrane from matrix"/>
    <property type="evidence" value="ECO:0007669"/>
    <property type="project" value="InterPro"/>
</dbReference>
<dbReference type="Pfam" id="PF07961">
    <property type="entry name" value="MBA1"/>
    <property type="match status" value="1"/>
</dbReference>
<dbReference type="Gene3D" id="3.40.640.10">
    <property type="entry name" value="Type I PLP-dependent aspartate aminotransferase-like (Major domain)"/>
    <property type="match status" value="1"/>
</dbReference>
<dbReference type="Pfam" id="PF08240">
    <property type="entry name" value="ADH_N"/>
    <property type="match status" value="1"/>
</dbReference>
<dbReference type="InterPro" id="IPR013154">
    <property type="entry name" value="ADH-like_N"/>
</dbReference>
<organism evidence="10 11">
    <name type="scientific">Wallemia mellicola</name>
    <dbReference type="NCBI Taxonomy" id="1708541"/>
    <lineage>
        <taxon>Eukaryota</taxon>
        <taxon>Fungi</taxon>
        <taxon>Dikarya</taxon>
        <taxon>Basidiomycota</taxon>
        <taxon>Wallemiomycotina</taxon>
        <taxon>Wallemiomycetes</taxon>
        <taxon>Wallemiales</taxon>
        <taxon>Wallemiaceae</taxon>
        <taxon>Wallemia</taxon>
    </lineage>
</organism>
<keyword evidence="4" id="KW-0663">Pyridoxal phosphate</keyword>
<dbReference type="InterPro" id="IPR045306">
    <property type="entry name" value="SDH-like"/>
</dbReference>
<dbReference type="CDD" id="cd00472">
    <property type="entry name" value="Ribosomal_L24e_L24"/>
    <property type="match status" value="1"/>
</dbReference>
<dbReference type="InterPro" id="IPR036291">
    <property type="entry name" value="NAD(P)-bd_dom_sf"/>
</dbReference>
<accession>A0AB38MR82</accession>
<dbReference type="SUPFAM" id="SSF53383">
    <property type="entry name" value="PLP-dependent transferases"/>
    <property type="match status" value="1"/>
</dbReference>
<evidence type="ECO:0000256" key="6">
    <source>
        <dbReference type="ARBA" id="ARBA00023274"/>
    </source>
</evidence>
<dbReference type="InterPro" id="IPR000277">
    <property type="entry name" value="Cys/Met-Metab_PyrdxlP-dep_enz"/>
</dbReference>
<dbReference type="InterPro" id="IPR020843">
    <property type="entry name" value="ER"/>
</dbReference>
<dbReference type="InterPro" id="IPR015424">
    <property type="entry name" value="PyrdxlP-dep_Trfase"/>
</dbReference>
<dbReference type="SUPFAM" id="SSF51735">
    <property type="entry name" value="NAD(P)-binding Rossmann-fold domains"/>
    <property type="match status" value="1"/>
</dbReference>
<dbReference type="InterPro" id="IPR051750">
    <property type="entry name" value="Trans-sulfuration_enzymes"/>
</dbReference>
<evidence type="ECO:0000256" key="2">
    <source>
        <dbReference type="ARBA" id="ARBA00005647"/>
    </source>
</evidence>
<sequence>MKVELCSFSGQKIYPSKGRLYVRLDNRVFRFANGKCESLFLQRKNPRKIAWTAFCRKLHKKGVTEEVQKKKGKKSTKNARGIVGLDLEAIQAKRSQKPEVRTAARQEAIKQAKEAKQAKANATKANLPTWKDHTDYEEGAPRVVDAMVTGYPRFFIHRKIQQLSSIIITKFGNSDSESCLLFPINKWAEMCRDFIIPSAKSARLAHLTVCDPSPDPAIPSIEVHAVIFNKDFFSLAKQFWQHTGLGISSRLAERALDCLEASEKISPTALSKSPSSLSKSPTLTSPPTFLRTGSRNRYNSNKSKFSQTSQPPTPGGSDLVAGKLSNNALKQADEDNNQDIFDKDHAVYVEERYGRNLPLASAPLAKRALKRRIAGVVIDPHVDAAVGPTIESERGAGLTEDDVWLTSTGMAAIWLTHQAAMTWKGAETGKSVCFGFPYTDTLKVLQKWGPGAHFMGRGDDADLEHLEEIASKEQLLAVFCEFPGNPLLKSPDLARLRELADKYGFLIVVDETIGSFMNIDILPLADVVVSSLTKAFSGETNVMGGSIILNPEGSHYEELRDHIVNIYEDSYWFEDAIFMERNSRDFCNRVKKVNENTETLCDWFYNLSELNGSNEGVIKEVFYPKYTTTENYNARKREGGGYGGLFSLTFGSKNNSKERNGDIARIFFDNLDLAAGPSLGCNFTLASCYAILAHYTELDWIEEYGVDRNLIRCSIGLEDVNTLLSAYKFAYEKALEFVKKTGVCGSDVHYWQHGAIGPFAVSLCPNGMCLGHESSGIVVKVGSDEKVKVKPGQRVAMEPGFGCGVCSDCKSGRYELCEFMTFAATPPFEGGTLCRYFKLPADFVHPIADSLTLEEGAMMEPLSVAVHAAAKIGQIKVNENVIVFGCGPVGLLLIATAKALGARRIIAVDINQERLTFAKRYANTESFQPPSKNENESQDEYMARTVKELHNTLGVESRGINGIDLVLEASGAQPCITMGLHFLKPAGRFVQVGMGRPDIQIPVGAMMSKEIQYRTSFRYGPGTYALAIDLVSQGKIDLKALHTHSFAYNDALSAFEATKAGKGKDGKSLIKAVIDGPEELQFGSSTRRLFLDEPDAESLRKIKAASERAAVAKGATGEAEVRVGLDEMNFGKLSPYVKPSGSILGLRASDLKPSMLFSRGFKPKEFFKWLQWNLYTSLQDYHHRMLLFQKGEWQTEKEGIPGLKWIERRKASNQWASTVALDKYTQLQKAITSGDLKTINKLAIHTLKDNSDSQAKTVKINREKKYDWKLLKINETPSVMSVRTTNVMPMLPESAEKRICQVVVKFNTEQTLGPDHQSQNIVDYVMFEKPLWMRNGDWKMRDKVYETPYFQ</sequence>
<dbReference type="PANTHER" id="PTHR42699">
    <property type="match status" value="1"/>
</dbReference>
<dbReference type="Gene3D" id="3.40.50.720">
    <property type="entry name" value="NAD(P)-binding Rossmann-like Domain"/>
    <property type="match status" value="1"/>
</dbReference>
<dbReference type="GO" id="GO:0022626">
    <property type="term" value="C:cytosolic ribosome"/>
    <property type="evidence" value="ECO:0007669"/>
    <property type="project" value="UniProtKB-ARBA"/>
</dbReference>
<evidence type="ECO:0000256" key="4">
    <source>
        <dbReference type="ARBA" id="ARBA00022898"/>
    </source>
</evidence>
<dbReference type="SMART" id="SM00829">
    <property type="entry name" value="PKS_ER"/>
    <property type="match status" value="1"/>
</dbReference>
<evidence type="ECO:0000256" key="5">
    <source>
        <dbReference type="ARBA" id="ARBA00022980"/>
    </source>
</evidence>
<keyword evidence="6" id="KW-0687">Ribonucleoprotein</keyword>
<dbReference type="Proteomes" id="UP000309601">
    <property type="component" value="Unassembled WGS sequence"/>
</dbReference>
<keyword evidence="5" id="KW-0689">Ribosomal protein</keyword>
<dbReference type="InterPro" id="IPR011017">
    <property type="entry name" value="TRASH_dom"/>
</dbReference>
<keyword evidence="10" id="KW-0808">Transferase</keyword>
<dbReference type="Gene3D" id="6.10.250.1270">
    <property type="match status" value="1"/>
</dbReference>
<dbReference type="GO" id="GO:0019346">
    <property type="term" value="P:transsulfuration"/>
    <property type="evidence" value="ECO:0007669"/>
    <property type="project" value="InterPro"/>
</dbReference>
<dbReference type="GO" id="GO:0016616">
    <property type="term" value="F:oxidoreductase activity, acting on the CH-OH group of donors, NAD or NADP as acceptor"/>
    <property type="evidence" value="ECO:0007669"/>
    <property type="project" value="InterPro"/>
</dbReference>
<dbReference type="SUPFAM" id="SSF57716">
    <property type="entry name" value="Glucocorticoid receptor-like (DNA-binding domain)"/>
    <property type="match status" value="1"/>
</dbReference>
<dbReference type="InterPro" id="IPR000988">
    <property type="entry name" value="Ribosomal_eL24-rel_N"/>
</dbReference>
<dbReference type="GO" id="GO:0030170">
    <property type="term" value="F:pyridoxal phosphate binding"/>
    <property type="evidence" value="ECO:0007669"/>
    <property type="project" value="InterPro"/>
</dbReference>
<dbReference type="PANTHER" id="PTHR42699:SF1">
    <property type="entry name" value="CYSTATHIONINE GAMMA-SYNTHASE-RELATED"/>
    <property type="match status" value="1"/>
</dbReference>
<evidence type="ECO:0000313" key="11">
    <source>
        <dbReference type="Proteomes" id="UP000309601"/>
    </source>
</evidence>
<dbReference type="SMART" id="SM00746">
    <property type="entry name" value="TRASH"/>
    <property type="match status" value="1"/>
</dbReference>
<dbReference type="Gene3D" id="3.10.450.240">
    <property type="match status" value="1"/>
</dbReference>
<dbReference type="Pfam" id="PF00107">
    <property type="entry name" value="ADH_zinc_N"/>
    <property type="match status" value="1"/>
</dbReference>
<gene>
    <name evidence="10" type="ORF">E3Q02_03388</name>
</gene>
<dbReference type="Gene3D" id="3.90.180.10">
    <property type="entry name" value="Medium-chain alcohol dehydrogenases, catalytic domain"/>
    <property type="match status" value="1"/>
</dbReference>
<feature type="domain" description="TRASH" evidence="8">
    <location>
        <begin position="6"/>
        <end position="44"/>
    </location>
</feature>
<feature type="domain" description="Enoyl reductase (ER)" evidence="9">
    <location>
        <begin position="745"/>
        <end position="1070"/>
    </location>
</feature>
<evidence type="ECO:0000313" key="10">
    <source>
        <dbReference type="EMBL" id="TIC62644.1"/>
    </source>
</evidence>
<dbReference type="Pfam" id="PF01053">
    <property type="entry name" value="Cys_Met_Meta_PP"/>
    <property type="match status" value="1"/>
</dbReference>
<evidence type="ECO:0000259" key="9">
    <source>
        <dbReference type="SMART" id="SM00829"/>
    </source>
</evidence>
<dbReference type="FunFam" id="2.30.170.20:FF:000002">
    <property type="entry name" value="60S ribosomal protein L24"/>
    <property type="match status" value="1"/>
</dbReference>
<dbReference type="Gene3D" id="2.30.170.20">
    <property type="entry name" value="Ribosomal protein L24e"/>
    <property type="match status" value="1"/>
</dbReference>
<dbReference type="InterPro" id="IPR024621">
    <property type="entry name" value="Mba1"/>
</dbReference>
<feature type="region of interest" description="Disordered" evidence="7">
    <location>
        <begin position="269"/>
        <end position="322"/>
    </location>
</feature>
<dbReference type="InterPro" id="IPR038630">
    <property type="entry name" value="L24e/L24_sf"/>
</dbReference>
<comment type="caution">
    <text evidence="10">The sequence shown here is derived from an EMBL/GenBank/DDBJ whole genome shotgun (WGS) entry which is preliminary data.</text>
</comment>
<dbReference type="GO" id="GO:0005743">
    <property type="term" value="C:mitochondrial inner membrane"/>
    <property type="evidence" value="ECO:0007669"/>
    <property type="project" value="InterPro"/>
</dbReference>
<feature type="compositionally biased region" description="Low complexity" evidence="7">
    <location>
        <begin position="269"/>
        <end position="288"/>
    </location>
</feature>
<feature type="compositionally biased region" description="Polar residues" evidence="7">
    <location>
        <begin position="291"/>
        <end position="310"/>
    </location>
</feature>
<dbReference type="Pfam" id="PF01246">
    <property type="entry name" value="Ribosomal_L24e"/>
    <property type="match status" value="1"/>
</dbReference>
<reference evidence="10 11" key="1">
    <citation type="submission" date="2019-03" db="EMBL/GenBank/DDBJ databases">
        <title>Sequencing 25 genomes of Wallemia mellicola.</title>
        <authorList>
            <person name="Gostincar C."/>
        </authorList>
    </citation>
    <scope>NUCLEOTIDE SEQUENCE [LARGE SCALE GENOMIC DNA]</scope>
    <source>
        <strain evidence="10 11">EXF-1274</strain>
    </source>
</reference>
<evidence type="ECO:0000256" key="1">
    <source>
        <dbReference type="ARBA" id="ARBA00001933"/>
    </source>
</evidence>
<dbReference type="CDD" id="cd05285">
    <property type="entry name" value="sorbitol_DH"/>
    <property type="match status" value="1"/>
</dbReference>
<protein>
    <recommendedName>
        <fullName evidence="3">Ribosome biogenesis protein RLP24</fullName>
    </recommendedName>
</protein>
<dbReference type="SUPFAM" id="SSF50129">
    <property type="entry name" value="GroES-like"/>
    <property type="match status" value="1"/>
</dbReference>
<dbReference type="GO" id="GO:1990904">
    <property type="term" value="C:ribonucleoprotein complex"/>
    <property type="evidence" value="ECO:0007669"/>
    <property type="project" value="UniProtKB-KW"/>
</dbReference>
<proteinExistence type="inferred from homology"/>
<dbReference type="EMBL" id="SPRW01000044">
    <property type="protein sequence ID" value="TIC62644.1"/>
    <property type="molecule type" value="Genomic_DNA"/>
</dbReference>
<dbReference type="Gene3D" id="3.90.1150.10">
    <property type="entry name" value="Aspartate Aminotransferase, domain 1"/>
    <property type="match status" value="1"/>
</dbReference>
<dbReference type="GO" id="GO:0003962">
    <property type="term" value="F:cystathionine gamma-synthase activity"/>
    <property type="evidence" value="ECO:0007669"/>
    <property type="project" value="TreeGrafter"/>
</dbReference>